<evidence type="ECO:0000256" key="1">
    <source>
        <dbReference type="ARBA" id="ARBA00022737"/>
    </source>
</evidence>
<keyword evidence="4" id="KW-1185">Reference proteome</keyword>
<evidence type="ECO:0000259" key="3">
    <source>
        <dbReference type="Pfam" id="PF25023"/>
    </source>
</evidence>
<evidence type="ECO:0000313" key="5">
    <source>
        <dbReference type="WBParaSite" id="Hba_03589"/>
    </source>
</evidence>
<protein>
    <submittedName>
        <fullName evidence="5">PLAT domain-containing protein</fullName>
    </submittedName>
</protein>
<dbReference type="AlphaFoldDB" id="A0A1I7WF41"/>
<dbReference type="WBParaSite" id="Hba_03589">
    <property type="protein sequence ID" value="Hba_03589"/>
    <property type="gene ID" value="Hba_03589"/>
</dbReference>
<feature type="transmembrane region" description="Helical" evidence="2">
    <location>
        <begin position="406"/>
        <end position="425"/>
    </location>
</feature>
<feature type="transmembrane region" description="Helical" evidence="2">
    <location>
        <begin position="93"/>
        <end position="117"/>
    </location>
</feature>
<name>A0A1I7WF41_HETBA</name>
<accession>A0A1I7WF41</accession>
<dbReference type="InterPro" id="IPR056823">
    <property type="entry name" value="TEN-like_YD-shell"/>
</dbReference>
<evidence type="ECO:0000313" key="4">
    <source>
        <dbReference type="Proteomes" id="UP000095283"/>
    </source>
</evidence>
<organism evidence="4 5">
    <name type="scientific">Heterorhabditis bacteriophora</name>
    <name type="common">Entomopathogenic nematode worm</name>
    <dbReference type="NCBI Taxonomy" id="37862"/>
    <lineage>
        <taxon>Eukaryota</taxon>
        <taxon>Metazoa</taxon>
        <taxon>Ecdysozoa</taxon>
        <taxon>Nematoda</taxon>
        <taxon>Chromadorea</taxon>
        <taxon>Rhabditida</taxon>
        <taxon>Rhabditina</taxon>
        <taxon>Rhabditomorpha</taxon>
        <taxon>Strongyloidea</taxon>
        <taxon>Heterorhabditidae</taxon>
        <taxon>Heterorhabditis</taxon>
    </lineage>
</organism>
<proteinExistence type="predicted"/>
<sequence>MNFSLGRLSSIHGSGGFFLRFIRLNETHTTIETPSGQRTQLMTSIYDGSIETIQTGAAGVDFSVKFFSTSIFRNRALFATFSSRDSEVLYEGLLYSMFFFQFVHYFFIYIFNVITLYCSVIENGNYRSALRWGKRTTEAIYDRQNRVMERTIEGGGSVKFSYSKDIRFPVTVELADGVKYSIKVGDNIWYPFTMKPFLLAEDLDSNMVEWATADGLHHVNILRDVFGSITKVCELPTLFSRSYYFNIYISLLGMIWSVYHLYICNFYGLFLYDDRSGLLSSISGYQIFRESEQIRVQGHKIFQLYTIFRQLYSGVFLNCDNDITSKIQMTYEATFDAHRCITARKIIAGDIRLSLETTREKAGRVVISLWRTPNGEYKETTSFDAFGRLATFQRNDRRLVNVFVKYIYYIFPYILIMYIISESGIVKEVLRDPLGAVVSDSAPSFWIPLGYLGGIDLSQISIVILPGGRPFDTLLGRYLSFGPTHINQISFSNIAHSTDLFALEVEQNPLTIPHIPTGSVFIYIYIYILLDIDLNVFTDIYSWFRIIGISPAIFSSNYLNLLSSNTVLSRAFASFSSKLTALTQLLSISSSKLLDSTFTRMSPPSDITFTLEDIGFYEFLVLNSNEINVRCTIIPFIFQSDLYIMITTIDSLPILTRTEHELLTNIIGPAVEVDWCLFGTSWERHFVRSDPMPSSLTSSSHSHFTLITSRDTAELRNGKTKLFVHYGSNKVSIESVNKFLEDDLRRKDGPAVWRAEKKRWWLFSNSYSPVLFYAFLIISLRELLSKGVVPGYMLMFNNSVNARFPTIHLWHLVKQPN</sequence>
<keyword evidence="1" id="KW-0677">Repeat</keyword>
<dbReference type="Proteomes" id="UP000095283">
    <property type="component" value="Unplaced"/>
</dbReference>
<keyword evidence="2" id="KW-0812">Transmembrane</keyword>
<reference evidence="5" key="1">
    <citation type="submission" date="2016-11" db="UniProtKB">
        <authorList>
            <consortium name="WormBaseParasite"/>
        </authorList>
    </citation>
    <scope>IDENTIFICATION</scope>
</reference>
<dbReference type="Pfam" id="PF25023">
    <property type="entry name" value="TEN_YD-shell"/>
    <property type="match status" value="1"/>
</dbReference>
<keyword evidence="2" id="KW-1133">Transmembrane helix</keyword>
<feature type="transmembrane region" description="Helical" evidence="2">
    <location>
        <begin position="247"/>
        <end position="272"/>
    </location>
</feature>
<evidence type="ECO:0000256" key="2">
    <source>
        <dbReference type="SAM" id="Phobius"/>
    </source>
</evidence>
<feature type="domain" description="Teneurin-like YD-shell" evidence="3">
    <location>
        <begin position="421"/>
        <end position="482"/>
    </location>
</feature>
<keyword evidence="2" id="KW-0472">Membrane</keyword>